<comment type="catalytic activity">
    <reaction evidence="3">
        <text>5-dehydro-4-deoxy-D-glucarate + H(+) = 2,5-dioxopentanoate + CO2 + H2O</text>
        <dbReference type="Rhea" id="RHEA:24608"/>
        <dbReference type="ChEBI" id="CHEBI:15377"/>
        <dbReference type="ChEBI" id="CHEBI:15378"/>
        <dbReference type="ChEBI" id="CHEBI:16526"/>
        <dbReference type="ChEBI" id="CHEBI:42819"/>
        <dbReference type="ChEBI" id="CHEBI:58136"/>
        <dbReference type="EC" id="4.2.1.41"/>
    </reaction>
</comment>
<dbReference type="PANTHER" id="PTHR12128">
    <property type="entry name" value="DIHYDRODIPICOLINATE SYNTHASE"/>
    <property type="match status" value="1"/>
</dbReference>
<dbReference type="GO" id="GO:0047448">
    <property type="term" value="F:5-dehydro-4-deoxyglucarate dehydratase activity"/>
    <property type="evidence" value="ECO:0007669"/>
    <property type="project" value="UniProtKB-EC"/>
</dbReference>
<evidence type="ECO:0000313" key="5">
    <source>
        <dbReference type="EMBL" id="CAG7615363.1"/>
    </source>
</evidence>
<evidence type="ECO:0000256" key="4">
    <source>
        <dbReference type="PIRNR" id="PIRNR001365"/>
    </source>
</evidence>
<keyword evidence="6" id="KW-1185">Reference proteome</keyword>
<proteinExistence type="inferred from homology"/>
<dbReference type="EMBL" id="CAJVCE010000001">
    <property type="protein sequence ID" value="CAG7615363.1"/>
    <property type="molecule type" value="Genomic_DNA"/>
</dbReference>
<dbReference type="SMART" id="SM01130">
    <property type="entry name" value="DHDPS"/>
    <property type="match status" value="1"/>
</dbReference>
<dbReference type="PANTHER" id="PTHR12128:SF19">
    <property type="entry name" value="5-DEHYDRO-4-DEOXYGLUCARATE DEHYDRATASE 2-RELATED"/>
    <property type="match status" value="1"/>
</dbReference>
<dbReference type="HAMAP" id="MF_00694">
    <property type="entry name" value="KDGDH"/>
    <property type="match status" value="1"/>
</dbReference>
<dbReference type="EC" id="4.2.1.41" evidence="3"/>
<organism evidence="5 6">
    <name type="scientific">Paenibacillus allorhizosphaerae</name>
    <dbReference type="NCBI Taxonomy" id="2849866"/>
    <lineage>
        <taxon>Bacteria</taxon>
        <taxon>Bacillati</taxon>
        <taxon>Bacillota</taxon>
        <taxon>Bacilli</taxon>
        <taxon>Bacillales</taxon>
        <taxon>Paenibacillaceae</taxon>
        <taxon>Paenibacillus</taxon>
    </lineage>
</organism>
<dbReference type="PIRSF" id="PIRSF001365">
    <property type="entry name" value="DHDPS"/>
    <property type="match status" value="1"/>
</dbReference>
<comment type="caution">
    <text evidence="5">The sequence shown here is derived from an EMBL/GenBank/DDBJ whole genome shotgun (WGS) entry which is preliminary data.</text>
</comment>
<evidence type="ECO:0000256" key="1">
    <source>
        <dbReference type="ARBA" id="ARBA00007592"/>
    </source>
</evidence>
<comment type="pathway">
    <text evidence="3">Carbohydrate acid metabolism; D-glucarate degradation; 2,5-dioxopentanoate from D-glucarate: step 2/2.</text>
</comment>
<evidence type="ECO:0000256" key="2">
    <source>
        <dbReference type="ARBA" id="ARBA00023239"/>
    </source>
</evidence>
<gene>
    <name evidence="5" type="ORF">PAECIP111802_00161</name>
</gene>
<dbReference type="InterPro" id="IPR017655">
    <property type="entry name" value="Dehydro-deoxyglucarate_dehyd"/>
</dbReference>
<dbReference type="Pfam" id="PF00701">
    <property type="entry name" value="DHDPS"/>
    <property type="match status" value="1"/>
</dbReference>
<dbReference type="InterPro" id="IPR002220">
    <property type="entry name" value="DapA-like"/>
</dbReference>
<reference evidence="5 6" key="1">
    <citation type="submission" date="2021-06" db="EMBL/GenBank/DDBJ databases">
        <authorList>
            <person name="Criscuolo A."/>
        </authorList>
    </citation>
    <scope>NUCLEOTIDE SEQUENCE [LARGE SCALE GENOMIC DNA]</scope>
    <source>
        <strain evidence="6">CIP 111802</strain>
    </source>
</reference>
<dbReference type="NCBIfam" id="TIGR03249">
    <property type="entry name" value="KdgD"/>
    <property type="match status" value="1"/>
</dbReference>
<sequence>MTTITGARTAPAGILGFPVAPMDRNGQLDVQAFERNVGFLIDEGLSAIFVACGSGEFHALSHQDYRLMVETAMSVAQDKVPVYTGVGGNITHALELAKLSEVLGADGYLILPPYLIEAEQEGLYRYLNAIVSSTDLNAIVYQRDNCVLTLNTLQRLLVHPQLVGLKDGLGNMDLNIELTQTIGSRLRWLNGMPMAEVTMPAYVQLGFSAYSSAISNYIPHISRLFYDALLGGDQALLSELYRHVILPINAIRRQRKGYAVALIKAGMQIVGQPVGTDVRPPIVPVEEEHYRKLEQIIKVAFDRFPKPGVSTKEENVPS</sequence>
<name>A0ABM8VA38_9BACL</name>
<dbReference type="RefSeq" id="WP_377516540.1">
    <property type="nucleotide sequence ID" value="NZ_CAJVCE010000001.1"/>
</dbReference>
<accession>A0ABM8VA38</accession>
<keyword evidence="2 3" id="KW-0456">Lyase</keyword>
<dbReference type="Proteomes" id="UP000730618">
    <property type="component" value="Unassembled WGS sequence"/>
</dbReference>
<evidence type="ECO:0000256" key="3">
    <source>
        <dbReference type="HAMAP-Rule" id="MF_00694"/>
    </source>
</evidence>
<dbReference type="NCBIfam" id="NF002958">
    <property type="entry name" value="PRK03620.1"/>
    <property type="match status" value="1"/>
</dbReference>
<comment type="similarity">
    <text evidence="1 3 4">Belongs to the DapA family.</text>
</comment>
<evidence type="ECO:0000313" key="6">
    <source>
        <dbReference type="Proteomes" id="UP000730618"/>
    </source>
</evidence>
<protein>
    <recommendedName>
        <fullName evidence="3">Probable 5-dehydro-4-deoxyglucarate dehydratase</fullName>
        <ecNumber evidence="3">4.2.1.41</ecNumber>
    </recommendedName>
    <alternativeName>
        <fullName evidence="3">5-keto-4-deoxy-glucarate dehydratase</fullName>
        <shortName evidence="3">KDGDH</shortName>
    </alternativeName>
</protein>